<dbReference type="SMART" id="SM00345">
    <property type="entry name" value="HTH_GNTR"/>
    <property type="match status" value="1"/>
</dbReference>
<keyword evidence="2" id="KW-0238">DNA-binding</keyword>
<dbReference type="InterPro" id="IPR000524">
    <property type="entry name" value="Tscrpt_reg_HTH_GntR"/>
</dbReference>
<evidence type="ECO:0000256" key="2">
    <source>
        <dbReference type="ARBA" id="ARBA00023125"/>
    </source>
</evidence>
<accession>A0A644TWI8</accession>
<dbReference type="AlphaFoldDB" id="A0A644TWI8"/>
<dbReference type="InterPro" id="IPR036388">
    <property type="entry name" value="WH-like_DNA-bd_sf"/>
</dbReference>
<dbReference type="GO" id="GO:0003677">
    <property type="term" value="F:DNA binding"/>
    <property type="evidence" value="ECO:0007669"/>
    <property type="project" value="UniProtKB-KW"/>
</dbReference>
<dbReference type="SUPFAM" id="SSF46785">
    <property type="entry name" value="Winged helix' DNA-binding domain"/>
    <property type="match status" value="1"/>
</dbReference>
<dbReference type="PANTHER" id="PTHR43537">
    <property type="entry name" value="TRANSCRIPTIONAL REGULATOR, GNTR FAMILY"/>
    <property type="match status" value="1"/>
</dbReference>
<evidence type="ECO:0000259" key="5">
    <source>
        <dbReference type="SMART" id="SM00895"/>
    </source>
</evidence>
<dbReference type="Gene3D" id="1.20.120.530">
    <property type="entry name" value="GntR ligand-binding domain-like"/>
    <property type="match status" value="1"/>
</dbReference>
<evidence type="ECO:0000313" key="6">
    <source>
        <dbReference type="EMBL" id="MPL70797.1"/>
    </source>
</evidence>
<dbReference type="InterPro" id="IPR036390">
    <property type="entry name" value="WH_DNA-bd_sf"/>
</dbReference>
<dbReference type="SUPFAM" id="SSF48008">
    <property type="entry name" value="GntR ligand-binding domain-like"/>
    <property type="match status" value="1"/>
</dbReference>
<comment type="caution">
    <text evidence="6">The sequence shown here is derived from an EMBL/GenBank/DDBJ whole genome shotgun (WGS) entry which is preliminary data.</text>
</comment>
<dbReference type="SMART" id="SM00895">
    <property type="entry name" value="FCD"/>
    <property type="match status" value="1"/>
</dbReference>
<organism evidence="6">
    <name type="scientific">bioreactor metagenome</name>
    <dbReference type="NCBI Taxonomy" id="1076179"/>
    <lineage>
        <taxon>unclassified sequences</taxon>
        <taxon>metagenomes</taxon>
        <taxon>ecological metagenomes</taxon>
    </lineage>
</organism>
<evidence type="ECO:0000256" key="1">
    <source>
        <dbReference type="ARBA" id="ARBA00023015"/>
    </source>
</evidence>
<protein>
    <recommendedName>
        <fullName evidence="7">HTH gntR-type domain-containing protein</fullName>
    </recommendedName>
</protein>
<dbReference type="InterPro" id="IPR008920">
    <property type="entry name" value="TF_FadR/GntR_C"/>
</dbReference>
<dbReference type="Pfam" id="PF00392">
    <property type="entry name" value="GntR"/>
    <property type="match status" value="1"/>
</dbReference>
<reference evidence="6" key="1">
    <citation type="submission" date="2019-08" db="EMBL/GenBank/DDBJ databases">
        <authorList>
            <person name="Kucharzyk K."/>
            <person name="Murdoch R.W."/>
            <person name="Higgins S."/>
            <person name="Loffler F."/>
        </authorList>
    </citation>
    <scope>NUCLEOTIDE SEQUENCE</scope>
</reference>
<dbReference type="Pfam" id="PF07729">
    <property type="entry name" value="FCD"/>
    <property type="match status" value="1"/>
</dbReference>
<name>A0A644TWI8_9ZZZZ</name>
<evidence type="ECO:0000256" key="3">
    <source>
        <dbReference type="ARBA" id="ARBA00023163"/>
    </source>
</evidence>
<feature type="domain" description="GntR C-terminal" evidence="5">
    <location>
        <begin position="81"/>
        <end position="206"/>
    </location>
</feature>
<dbReference type="EMBL" id="VSSQ01000055">
    <property type="protein sequence ID" value="MPL70797.1"/>
    <property type="molecule type" value="Genomic_DNA"/>
</dbReference>
<gene>
    <name evidence="6" type="ORF">SDC9_16559</name>
</gene>
<evidence type="ECO:0000259" key="4">
    <source>
        <dbReference type="SMART" id="SM00345"/>
    </source>
</evidence>
<keyword evidence="1" id="KW-0805">Transcription regulation</keyword>
<dbReference type="Gene3D" id="1.10.10.10">
    <property type="entry name" value="Winged helix-like DNA-binding domain superfamily/Winged helix DNA-binding domain"/>
    <property type="match status" value="1"/>
</dbReference>
<sequence length="220" mass="25409">MMEDNLQTKETVAYSKLKNMILEGKFPRDQFLSQRMLATKVNTNISTIRTVLRLLESDNLIENVPQWGVRIPVETEDVIKDRYFIRELLEVGAVQRIIKLRDLKDFDAQAIINKARYCDELAKDVTKNIESFSKAHFDFHMELARQSRSPLLLKSLSRIHFRSLILSHAQRGWALGASINHETLVSAILYCEEKEAIEKTINHIRGGLQSELDAMRLTKV</sequence>
<dbReference type="InterPro" id="IPR011711">
    <property type="entry name" value="GntR_C"/>
</dbReference>
<feature type="domain" description="HTH gntR-type" evidence="4">
    <location>
        <begin position="13"/>
        <end position="71"/>
    </location>
</feature>
<keyword evidence="3" id="KW-0804">Transcription</keyword>
<dbReference type="GO" id="GO:0003700">
    <property type="term" value="F:DNA-binding transcription factor activity"/>
    <property type="evidence" value="ECO:0007669"/>
    <property type="project" value="InterPro"/>
</dbReference>
<proteinExistence type="predicted"/>
<evidence type="ECO:0008006" key="7">
    <source>
        <dbReference type="Google" id="ProtNLM"/>
    </source>
</evidence>
<dbReference type="PANTHER" id="PTHR43537:SF24">
    <property type="entry name" value="GLUCONATE OPERON TRANSCRIPTIONAL REPRESSOR"/>
    <property type="match status" value="1"/>
</dbReference>